<dbReference type="EMBL" id="BSSV01000006">
    <property type="protein sequence ID" value="GLX86562.1"/>
    <property type="molecule type" value="Genomic_DNA"/>
</dbReference>
<dbReference type="Pfam" id="PF17152">
    <property type="entry name" value="CHASE8"/>
    <property type="match status" value="1"/>
</dbReference>
<dbReference type="SUPFAM" id="SSF55073">
    <property type="entry name" value="Nucleotide cyclase"/>
    <property type="match status" value="1"/>
</dbReference>
<comment type="caution">
    <text evidence="5">The sequence shown here is derived from an EMBL/GenBank/DDBJ whole genome shotgun (WGS) entry which is preliminary data.</text>
</comment>
<dbReference type="Pfam" id="PF00563">
    <property type="entry name" value="EAL"/>
    <property type="match status" value="1"/>
</dbReference>
<evidence type="ECO:0000313" key="6">
    <source>
        <dbReference type="Proteomes" id="UP001157134"/>
    </source>
</evidence>
<dbReference type="InterPro" id="IPR029787">
    <property type="entry name" value="Nucleotide_cyclase"/>
</dbReference>
<dbReference type="Gene3D" id="6.10.340.10">
    <property type="match status" value="1"/>
</dbReference>
<dbReference type="PANTHER" id="PTHR44757">
    <property type="entry name" value="DIGUANYLATE CYCLASE DGCP"/>
    <property type="match status" value="1"/>
</dbReference>
<keyword evidence="1" id="KW-0812">Transmembrane</keyword>
<dbReference type="PROSITE" id="PS50885">
    <property type="entry name" value="HAMP"/>
    <property type="match status" value="1"/>
</dbReference>
<keyword evidence="6" id="KW-1185">Reference proteome</keyword>
<dbReference type="SUPFAM" id="SSF141868">
    <property type="entry name" value="EAL domain-like"/>
    <property type="match status" value="1"/>
</dbReference>
<evidence type="ECO:0000259" key="3">
    <source>
        <dbReference type="PROSITE" id="PS50885"/>
    </source>
</evidence>
<dbReference type="InterPro" id="IPR052155">
    <property type="entry name" value="Biofilm_reg_signaling"/>
</dbReference>
<evidence type="ECO:0000256" key="1">
    <source>
        <dbReference type="SAM" id="Phobius"/>
    </source>
</evidence>
<reference evidence="5 6" key="1">
    <citation type="submission" date="2023-03" db="EMBL/GenBank/DDBJ databases">
        <title>Thalassotalea loyana LMG 22536T draft genome sequence.</title>
        <authorList>
            <person name="Sawabe T."/>
        </authorList>
    </citation>
    <scope>NUCLEOTIDE SEQUENCE [LARGE SCALE GENOMIC DNA]</scope>
    <source>
        <strain evidence="5 6">LMG 22536</strain>
    </source>
</reference>
<dbReference type="PROSITE" id="PS50883">
    <property type="entry name" value="EAL"/>
    <property type="match status" value="1"/>
</dbReference>
<sequence length="708" mass="79731">MKAFITQLSIKQKIVSVILFISVAVVSVTATVFYVKEVQLLRNAMVINTQTQATLIASSVVAAITFDDRLAATDSVRLLKNNEQALYAAVVLLDNSVFAEYANENITQKPIIDLTKQTRFDSDHLEVVVPILDNDATIGHLYLCVALDQLNALLEKYRKIFIVTLLLSAFVSYLLALKFQRLLTKPIMAMVKQVENLAAQRDYTKRLSLNLTNELGSLQHGFNHVLDAVEERETQLKRHSETLQDIVNKRTKQLYQKAHFDALTGLPNRYLLLDRLDHAISNAKRNNGQLAVLFMDLDRFKVINDSLGHEVGDQLLQAVSVRLKNVVRECDTVARLGGDEFVILLENVDHARDCARVAEAINQVFEAQFNLEHHVLHVSTSIGICVYPDDGADAKALLKHADISMYHSKQKGPSNYSFYEAKMDEKIHLRLEVENQLRHAIEYDELYLHYQPQTCIKTGDINKVEALIRWHNKLLGQVPPIDFISVAEEIGIINQIGLWVVEQACQQVKSWQDAGLKSPKVAVNISSTQLLDGELINHFERLIEQYEIEAHYLEIEITEDVFVDQSTRTVEVISALRDMGINIAIDDFGTGYSSLSYLKKLPIDTLKLDGAFVSDVQYSASSQGIVSSTIMLAHSLGMKIVAEGVETQSQLNFLKSQNCDYAQGYYLYRPMPSDEVTKHLEVSPNYKDSHAITKDASLVTNQDLVIEK</sequence>
<evidence type="ECO:0000259" key="2">
    <source>
        <dbReference type="PROSITE" id="PS50883"/>
    </source>
</evidence>
<dbReference type="CDD" id="cd06225">
    <property type="entry name" value="HAMP"/>
    <property type="match status" value="1"/>
</dbReference>
<dbReference type="InterPro" id="IPR035919">
    <property type="entry name" value="EAL_sf"/>
</dbReference>
<dbReference type="PANTHER" id="PTHR44757:SF2">
    <property type="entry name" value="BIOFILM ARCHITECTURE MAINTENANCE PROTEIN MBAA"/>
    <property type="match status" value="1"/>
</dbReference>
<name>A0ABQ6HEM4_9GAMM</name>
<dbReference type="CDD" id="cd01948">
    <property type="entry name" value="EAL"/>
    <property type="match status" value="1"/>
</dbReference>
<dbReference type="RefSeq" id="WP_284299709.1">
    <property type="nucleotide sequence ID" value="NZ_BSSV01000006.1"/>
</dbReference>
<dbReference type="InterPro" id="IPR033417">
    <property type="entry name" value="CHASE8"/>
</dbReference>
<dbReference type="SMART" id="SM00267">
    <property type="entry name" value="GGDEF"/>
    <property type="match status" value="1"/>
</dbReference>
<dbReference type="InterPro" id="IPR003660">
    <property type="entry name" value="HAMP_dom"/>
</dbReference>
<dbReference type="Pfam" id="PF00672">
    <property type="entry name" value="HAMP"/>
    <property type="match status" value="1"/>
</dbReference>
<gene>
    <name evidence="5" type="ORF">tloyanaT_28150</name>
</gene>
<feature type="domain" description="HAMP" evidence="3">
    <location>
        <begin position="181"/>
        <end position="234"/>
    </location>
</feature>
<dbReference type="CDD" id="cd01949">
    <property type="entry name" value="GGDEF"/>
    <property type="match status" value="1"/>
</dbReference>
<dbReference type="InterPro" id="IPR043128">
    <property type="entry name" value="Rev_trsase/Diguanyl_cyclase"/>
</dbReference>
<feature type="domain" description="GGDEF" evidence="4">
    <location>
        <begin position="288"/>
        <end position="421"/>
    </location>
</feature>
<dbReference type="SMART" id="SM00304">
    <property type="entry name" value="HAMP"/>
    <property type="match status" value="1"/>
</dbReference>
<evidence type="ECO:0000259" key="4">
    <source>
        <dbReference type="PROSITE" id="PS50887"/>
    </source>
</evidence>
<keyword evidence="1" id="KW-1133">Transmembrane helix</keyword>
<dbReference type="Pfam" id="PF00990">
    <property type="entry name" value="GGDEF"/>
    <property type="match status" value="1"/>
</dbReference>
<protein>
    <recommendedName>
        <fullName evidence="7">EAL domain-containing protein</fullName>
    </recommendedName>
</protein>
<feature type="transmembrane region" description="Helical" evidence="1">
    <location>
        <begin position="14"/>
        <end position="35"/>
    </location>
</feature>
<dbReference type="SMART" id="SM00052">
    <property type="entry name" value="EAL"/>
    <property type="match status" value="1"/>
</dbReference>
<dbReference type="Gene3D" id="3.30.70.270">
    <property type="match status" value="1"/>
</dbReference>
<accession>A0ABQ6HEM4</accession>
<keyword evidence="1" id="KW-0472">Membrane</keyword>
<dbReference type="InterPro" id="IPR001633">
    <property type="entry name" value="EAL_dom"/>
</dbReference>
<dbReference type="InterPro" id="IPR000160">
    <property type="entry name" value="GGDEF_dom"/>
</dbReference>
<dbReference type="Proteomes" id="UP001157134">
    <property type="component" value="Unassembled WGS sequence"/>
</dbReference>
<organism evidence="5 6">
    <name type="scientific">Thalassotalea loyana</name>
    <dbReference type="NCBI Taxonomy" id="280483"/>
    <lineage>
        <taxon>Bacteria</taxon>
        <taxon>Pseudomonadati</taxon>
        <taxon>Pseudomonadota</taxon>
        <taxon>Gammaproteobacteria</taxon>
        <taxon>Alteromonadales</taxon>
        <taxon>Colwelliaceae</taxon>
        <taxon>Thalassotalea</taxon>
    </lineage>
</organism>
<dbReference type="PROSITE" id="PS50887">
    <property type="entry name" value="GGDEF"/>
    <property type="match status" value="1"/>
</dbReference>
<proteinExistence type="predicted"/>
<evidence type="ECO:0008006" key="7">
    <source>
        <dbReference type="Google" id="ProtNLM"/>
    </source>
</evidence>
<dbReference type="NCBIfam" id="TIGR00254">
    <property type="entry name" value="GGDEF"/>
    <property type="match status" value="1"/>
</dbReference>
<feature type="domain" description="EAL" evidence="2">
    <location>
        <begin position="430"/>
        <end position="684"/>
    </location>
</feature>
<evidence type="ECO:0000313" key="5">
    <source>
        <dbReference type="EMBL" id="GLX86562.1"/>
    </source>
</evidence>
<dbReference type="Gene3D" id="3.20.20.450">
    <property type="entry name" value="EAL domain"/>
    <property type="match status" value="1"/>
</dbReference>